<keyword evidence="2" id="KW-1185">Reference proteome</keyword>
<dbReference type="AlphaFoldDB" id="A0A1T4KBZ9"/>
<accession>A0A1T4KBZ9</accession>
<dbReference type="EMBL" id="FUWW01000003">
    <property type="protein sequence ID" value="SJZ39931.1"/>
    <property type="molecule type" value="Genomic_DNA"/>
</dbReference>
<gene>
    <name evidence="1" type="ORF">SAMN02745114_00409</name>
</gene>
<proteinExistence type="predicted"/>
<dbReference type="RefSeq" id="WP_078767908.1">
    <property type="nucleotide sequence ID" value="NZ_FUWW01000003.1"/>
</dbReference>
<dbReference type="STRING" id="290054.SAMN02745114_00409"/>
<evidence type="ECO:0000313" key="2">
    <source>
        <dbReference type="Proteomes" id="UP000190657"/>
    </source>
</evidence>
<dbReference type="Proteomes" id="UP000190657">
    <property type="component" value="Unassembled WGS sequence"/>
</dbReference>
<protein>
    <submittedName>
        <fullName evidence="1">Uncharacterized protein</fullName>
    </submittedName>
</protein>
<reference evidence="2" key="1">
    <citation type="submission" date="2017-02" db="EMBL/GenBank/DDBJ databases">
        <authorList>
            <person name="Varghese N."/>
            <person name="Submissions S."/>
        </authorList>
    </citation>
    <scope>NUCLEOTIDE SEQUENCE [LARGE SCALE GENOMIC DNA]</scope>
    <source>
        <strain evidence="2">ATCC 51222</strain>
    </source>
</reference>
<evidence type="ECO:0000313" key="1">
    <source>
        <dbReference type="EMBL" id="SJZ39931.1"/>
    </source>
</evidence>
<organism evidence="1 2">
    <name type="scientific">Eubacterium coprostanoligenes</name>
    <dbReference type="NCBI Taxonomy" id="290054"/>
    <lineage>
        <taxon>Bacteria</taxon>
        <taxon>Bacillati</taxon>
        <taxon>Bacillota</taxon>
        <taxon>Clostridia</taxon>
        <taxon>Eubacteriales</taxon>
        <taxon>Eubacteriaceae</taxon>
        <taxon>Eubacterium</taxon>
    </lineage>
</organism>
<sequence>MVSYKGFKTKCITMQAEDMGHCDIKIGDFVRADENGYVILAGVGKPFLGIVVGVNDSFFTVQVSGYAEIKFAGEVLQMYSKLIMNKRGYVQYSANAEAPYVTVLWVSRPDARAGIIL</sequence>
<name>A0A1T4KBZ9_9FIRM</name>